<reference evidence="2" key="1">
    <citation type="submission" date="2021-02" db="EMBL/GenBank/DDBJ databases">
        <authorList>
            <person name="Steward A R."/>
        </authorList>
    </citation>
    <scope>NUCLEOTIDE SEQUENCE</scope>
</reference>
<dbReference type="Proteomes" id="UP000663880">
    <property type="component" value="Unassembled WGS sequence"/>
</dbReference>
<dbReference type="EMBL" id="CAJOBZ010000003">
    <property type="protein sequence ID" value="CAF4769952.1"/>
    <property type="molecule type" value="Genomic_DNA"/>
</dbReference>
<feature type="region of interest" description="Disordered" evidence="1">
    <location>
        <begin position="12"/>
        <end position="33"/>
    </location>
</feature>
<dbReference type="OrthoDB" id="7408236at2759"/>
<dbReference type="AlphaFoldDB" id="A0A821MKQ5"/>
<accession>A0A821MKQ5</accession>
<evidence type="ECO:0000313" key="2">
    <source>
        <dbReference type="EMBL" id="CAF4769952.1"/>
    </source>
</evidence>
<keyword evidence="3" id="KW-1185">Reference proteome</keyword>
<gene>
    <name evidence="2" type="ORF">PMACD_LOCUS1763</name>
</gene>
<feature type="compositionally biased region" description="Low complexity" evidence="1">
    <location>
        <begin position="21"/>
        <end position="33"/>
    </location>
</feature>
<organism evidence="2 3">
    <name type="scientific">Pieris macdunnoughi</name>
    <dbReference type="NCBI Taxonomy" id="345717"/>
    <lineage>
        <taxon>Eukaryota</taxon>
        <taxon>Metazoa</taxon>
        <taxon>Ecdysozoa</taxon>
        <taxon>Arthropoda</taxon>
        <taxon>Hexapoda</taxon>
        <taxon>Insecta</taxon>
        <taxon>Pterygota</taxon>
        <taxon>Neoptera</taxon>
        <taxon>Endopterygota</taxon>
        <taxon>Lepidoptera</taxon>
        <taxon>Glossata</taxon>
        <taxon>Ditrysia</taxon>
        <taxon>Papilionoidea</taxon>
        <taxon>Pieridae</taxon>
        <taxon>Pierinae</taxon>
        <taxon>Pieris</taxon>
    </lineage>
</organism>
<evidence type="ECO:0000256" key="1">
    <source>
        <dbReference type="SAM" id="MobiDB-lite"/>
    </source>
</evidence>
<comment type="caution">
    <text evidence="2">The sequence shown here is derived from an EMBL/GenBank/DDBJ whole genome shotgun (WGS) entry which is preliminary data.</text>
</comment>
<proteinExistence type="predicted"/>
<sequence>MPERRAFNVEVWSRTGGRGGSSRPAPAAGRTAIGRARRHVTRVVSIRRLCGGIFKLAAGVPAFAPHGLRRPLHRLIGL</sequence>
<name>A0A821MKQ5_9NEOP</name>
<protein>
    <submittedName>
        <fullName evidence="2">Uncharacterized protein</fullName>
    </submittedName>
</protein>
<evidence type="ECO:0000313" key="3">
    <source>
        <dbReference type="Proteomes" id="UP000663880"/>
    </source>
</evidence>